<accession>A0ABS1KWQ4</accession>
<feature type="transmembrane region" description="Helical" evidence="6">
    <location>
        <begin position="42"/>
        <end position="63"/>
    </location>
</feature>
<keyword evidence="3 6" id="KW-0812">Transmembrane</keyword>
<gene>
    <name evidence="8" type="ORF">JI741_21865</name>
</gene>
<evidence type="ECO:0000256" key="1">
    <source>
        <dbReference type="ARBA" id="ARBA00004651"/>
    </source>
</evidence>
<dbReference type="CDD" id="cd17324">
    <property type="entry name" value="MFS_NepI_like"/>
    <property type="match status" value="1"/>
</dbReference>
<sequence length="393" mass="41179">MRLSLVTLTVGAFGIGMTEFVMMGILPDLSEAFSVSIPVAGYLIAAYAVGVVVGAPLLVGMLGSQPPKRLLIFFMIMFTLGNGISALSPNYITLLLMRFISGLPHGAFFGVGAVVATRLAEPGREARSISVMFAGLTIANIIGVPLGTYLGHTFGWRFTFLAVAIVGVLAIVSIRQWMPKLEPTPGASLRRDLKVFTRVEPWLIIGITMIGTGGLFAWFSYIAPLMTEVAGFSSEALTYILMIAGVGMAIGNFIGGRLADRSPLKAAQILLLNMAVVLIVLVVAVHYKPTALLVTFITGASAFALGAPLQMLMIRAAKGAEMLASSVTQGAFNVGNALGAYLGGVPIALGYGYTSPEWVGAGLALVGLAIALFAARYQRNDVAPAYAVVEAEG</sequence>
<dbReference type="InterPro" id="IPR036259">
    <property type="entry name" value="MFS_trans_sf"/>
</dbReference>
<feature type="transmembrane region" description="Helical" evidence="6">
    <location>
        <begin position="291"/>
        <end position="309"/>
    </location>
</feature>
<dbReference type="EMBL" id="JAERRB010000008">
    <property type="protein sequence ID" value="MBL0743894.1"/>
    <property type="molecule type" value="Genomic_DNA"/>
</dbReference>
<feature type="transmembrane region" description="Helical" evidence="6">
    <location>
        <begin position="266"/>
        <end position="285"/>
    </location>
</feature>
<comment type="caution">
    <text evidence="8">The sequence shown here is derived from an EMBL/GenBank/DDBJ whole genome shotgun (WGS) entry which is preliminary data.</text>
</comment>
<dbReference type="Pfam" id="PF07690">
    <property type="entry name" value="MFS_1"/>
    <property type="match status" value="1"/>
</dbReference>
<feature type="transmembrane region" description="Helical" evidence="6">
    <location>
        <begin position="156"/>
        <end position="178"/>
    </location>
</feature>
<dbReference type="SUPFAM" id="SSF103473">
    <property type="entry name" value="MFS general substrate transporter"/>
    <property type="match status" value="1"/>
</dbReference>
<keyword evidence="9" id="KW-1185">Reference proteome</keyword>
<dbReference type="PROSITE" id="PS50850">
    <property type="entry name" value="MFS"/>
    <property type="match status" value="1"/>
</dbReference>
<evidence type="ECO:0000256" key="4">
    <source>
        <dbReference type="ARBA" id="ARBA00022989"/>
    </source>
</evidence>
<dbReference type="InterPro" id="IPR011701">
    <property type="entry name" value="MFS"/>
</dbReference>
<dbReference type="Gene3D" id="1.20.1250.20">
    <property type="entry name" value="MFS general substrate transporter like domains"/>
    <property type="match status" value="2"/>
</dbReference>
<evidence type="ECO:0000256" key="6">
    <source>
        <dbReference type="SAM" id="Phobius"/>
    </source>
</evidence>
<keyword evidence="2" id="KW-1003">Cell membrane</keyword>
<protein>
    <submittedName>
        <fullName evidence="8">MFS transporter</fullName>
    </submittedName>
</protein>
<feature type="transmembrane region" description="Helical" evidence="6">
    <location>
        <begin position="129"/>
        <end position="150"/>
    </location>
</feature>
<feature type="transmembrane region" description="Helical" evidence="6">
    <location>
        <begin position="70"/>
        <end position="89"/>
    </location>
</feature>
<evidence type="ECO:0000313" key="9">
    <source>
        <dbReference type="Proteomes" id="UP000613030"/>
    </source>
</evidence>
<keyword evidence="5 6" id="KW-0472">Membrane</keyword>
<feature type="transmembrane region" description="Helical" evidence="6">
    <location>
        <begin position="199"/>
        <end position="224"/>
    </location>
</feature>
<evidence type="ECO:0000313" key="8">
    <source>
        <dbReference type="EMBL" id="MBL0743894.1"/>
    </source>
</evidence>
<feature type="transmembrane region" description="Helical" evidence="6">
    <location>
        <begin position="236"/>
        <end position="254"/>
    </location>
</feature>
<keyword evidence="4 6" id="KW-1133">Transmembrane helix</keyword>
<feature type="transmembrane region" description="Helical" evidence="6">
    <location>
        <begin position="330"/>
        <end position="352"/>
    </location>
</feature>
<dbReference type="PANTHER" id="PTHR43124">
    <property type="entry name" value="PURINE EFFLUX PUMP PBUE"/>
    <property type="match status" value="1"/>
</dbReference>
<feature type="domain" description="Major facilitator superfamily (MFS) profile" evidence="7">
    <location>
        <begin position="4"/>
        <end position="379"/>
    </location>
</feature>
<evidence type="ECO:0000259" key="7">
    <source>
        <dbReference type="PROSITE" id="PS50850"/>
    </source>
</evidence>
<evidence type="ECO:0000256" key="3">
    <source>
        <dbReference type="ARBA" id="ARBA00022692"/>
    </source>
</evidence>
<evidence type="ECO:0000256" key="5">
    <source>
        <dbReference type="ARBA" id="ARBA00023136"/>
    </source>
</evidence>
<feature type="transmembrane region" description="Helical" evidence="6">
    <location>
        <begin position="358"/>
        <end position="375"/>
    </location>
</feature>
<dbReference type="Proteomes" id="UP000613030">
    <property type="component" value="Unassembled WGS sequence"/>
</dbReference>
<proteinExistence type="predicted"/>
<dbReference type="InterPro" id="IPR001958">
    <property type="entry name" value="Tet-R_TetA/multi-R_MdtG-like"/>
</dbReference>
<organism evidence="8 9">
    <name type="scientific">Chryseolinea lacunae</name>
    <dbReference type="NCBI Taxonomy" id="2801331"/>
    <lineage>
        <taxon>Bacteria</taxon>
        <taxon>Pseudomonadati</taxon>
        <taxon>Bacteroidota</taxon>
        <taxon>Cytophagia</taxon>
        <taxon>Cytophagales</taxon>
        <taxon>Fulvivirgaceae</taxon>
        <taxon>Chryseolinea</taxon>
    </lineage>
</organism>
<reference evidence="8 9" key="1">
    <citation type="submission" date="2021-01" db="EMBL/GenBank/DDBJ databases">
        <title>Chryseolinea sp. Jin1 Genome sequencing and assembly.</title>
        <authorList>
            <person name="Kim I."/>
        </authorList>
    </citation>
    <scope>NUCLEOTIDE SEQUENCE [LARGE SCALE GENOMIC DNA]</scope>
    <source>
        <strain evidence="8 9">Jin1</strain>
    </source>
</reference>
<dbReference type="InterPro" id="IPR020846">
    <property type="entry name" value="MFS_dom"/>
</dbReference>
<dbReference type="PANTHER" id="PTHR43124:SF6">
    <property type="entry name" value="TRANSPORTER ARAJ-RELATED"/>
    <property type="match status" value="1"/>
</dbReference>
<name>A0ABS1KWQ4_9BACT</name>
<feature type="transmembrane region" description="Helical" evidence="6">
    <location>
        <begin position="95"/>
        <end position="117"/>
    </location>
</feature>
<dbReference type="InterPro" id="IPR050189">
    <property type="entry name" value="MFS_Efflux_Transporters"/>
</dbReference>
<dbReference type="PRINTS" id="PR01035">
    <property type="entry name" value="TCRTETA"/>
</dbReference>
<dbReference type="RefSeq" id="WP_202013473.1">
    <property type="nucleotide sequence ID" value="NZ_JAERRB010000008.1"/>
</dbReference>
<comment type="subcellular location">
    <subcellularLocation>
        <location evidence="1">Cell membrane</location>
        <topology evidence="1">Multi-pass membrane protein</topology>
    </subcellularLocation>
</comment>
<evidence type="ECO:0000256" key="2">
    <source>
        <dbReference type="ARBA" id="ARBA00022475"/>
    </source>
</evidence>